<dbReference type="RefSeq" id="WP_063500903.1">
    <property type="nucleotide sequence ID" value="NZ_CP014579.1"/>
</dbReference>
<proteinExistence type="predicted"/>
<dbReference type="EMBL" id="CP014579">
    <property type="protein sequence ID" value="ANB77691.1"/>
    <property type="molecule type" value="Genomic_DNA"/>
</dbReference>
<dbReference type="KEGG" id="buz:AYM40_34850"/>
<keyword evidence="2" id="KW-1185">Reference proteome</keyword>
<dbReference type="Proteomes" id="UP000076852">
    <property type="component" value="Chromosome 2"/>
</dbReference>
<organism evidence="1 2">
    <name type="scientific">Paraburkholderia phytofirmans OLGA172</name>
    <dbReference type="NCBI Taxonomy" id="1417228"/>
    <lineage>
        <taxon>Bacteria</taxon>
        <taxon>Pseudomonadati</taxon>
        <taxon>Pseudomonadota</taxon>
        <taxon>Betaproteobacteria</taxon>
        <taxon>Burkholderiales</taxon>
        <taxon>Burkholderiaceae</taxon>
        <taxon>Paraburkholderia</taxon>
    </lineage>
</organism>
<sequence>MNNIDFIGDSATFLPLWERASAGAKSLADIPSTDLLYFDSVDISTQKFFDLIRAMLAFKGTTDFASLVLKPDPFNYFHFHFGKYPGFVHRAEHTDDDFFESWQKDPGDSPADCLWANSERYAVLPIPGDWFVYSDRKWEMGVLSGPPDIISFARNFYPFFLDPREGFKIVG</sequence>
<gene>
    <name evidence="1" type="ORF">AYM40_34850</name>
</gene>
<evidence type="ECO:0000313" key="2">
    <source>
        <dbReference type="Proteomes" id="UP000076852"/>
    </source>
</evidence>
<dbReference type="AlphaFoldDB" id="A0A160FWN7"/>
<reference evidence="1 2" key="1">
    <citation type="journal article" date="2016" name="Gene">
        <title>PacBio SMRT assembly of a complex multi-replicon genome reveals chlorocatechol degradative operon in a region of genome plasticity.</title>
        <authorList>
            <person name="Ricker N."/>
            <person name="Shen S.Y."/>
            <person name="Goordial J."/>
            <person name="Jin S."/>
            <person name="Fulthorpe R.R."/>
        </authorList>
    </citation>
    <scope>NUCLEOTIDE SEQUENCE [LARGE SCALE GENOMIC DNA]</scope>
    <source>
        <strain evidence="1 2">OLGA172</strain>
    </source>
</reference>
<name>A0A160FWN7_9BURK</name>
<protein>
    <submittedName>
        <fullName evidence="1">Uncharacterized protein</fullName>
    </submittedName>
</protein>
<dbReference type="OrthoDB" id="8999757at2"/>
<evidence type="ECO:0000313" key="1">
    <source>
        <dbReference type="EMBL" id="ANB77691.1"/>
    </source>
</evidence>
<accession>A0A160FWN7</accession>